<keyword evidence="1" id="KW-0862">Zinc</keyword>
<dbReference type="PROSITE" id="PS50089">
    <property type="entry name" value="ZF_RING_2"/>
    <property type="match status" value="1"/>
</dbReference>
<keyword evidence="1" id="KW-0863">Zinc-finger</keyword>
<dbReference type="PANTHER" id="PTHR46405:SF2">
    <property type="entry name" value="OS05G0141500 PROTEIN"/>
    <property type="match status" value="1"/>
</dbReference>
<accession>A0AAV1EGE3</accession>
<evidence type="ECO:0000259" key="2">
    <source>
        <dbReference type="PROSITE" id="PS50089"/>
    </source>
</evidence>
<evidence type="ECO:0000313" key="3">
    <source>
        <dbReference type="EMBL" id="CAI9118652.1"/>
    </source>
</evidence>
<dbReference type="Proteomes" id="UP001161247">
    <property type="component" value="Chromosome 9"/>
</dbReference>
<feature type="domain" description="RING-type" evidence="2">
    <location>
        <begin position="413"/>
        <end position="453"/>
    </location>
</feature>
<dbReference type="InterPro" id="IPR001841">
    <property type="entry name" value="Znf_RING"/>
</dbReference>
<name>A0AAV1EGE3_OLDCO</name>
<dbReference type="Pfam" id="PF13920">
    <property type="entry name" value="zf-C3HC4_3"/>
    <property type="match status" value="1"/>
</dbReference>
<sequence>MRAKLSGWKANRVCDAFSFVEEGTTWVIDNGKLVRFWEDVWLEGKNKLSSYAVRSIPDGDRELTVLEYILDDGTWDIAKFNHLLPRDLVANIRSMPPPLEALGPDQPRWLFEKTDSNNNRSQLVRASNFNTAVNISVNLFGKGGAFAGRKRVAVDMDPRIQHLLSRVRELKLHLEETTDQPEQMVSEAASRSDGTLDLDREVQLLLERQKQKLETNIRKKLVEMETDLHEGKAKVERRRAALHVLEVENSTLKQDMVAAEAQIAGTAAASEELFRRQKEHLMKLKSLETQKSILVETLAAEKGKFDHWKKKVERAEEQQHQRQARLNFVVEKELDEILLKVTHLRGMREGIETAGNVEMDQIKVKAEKEIKDKEEIKLLKNKIAARRLQIYFAKAAELQGGAEAAFLPRERECIMCLSEETFIVFLPCAHQLLCSACNDLHERHECKNCPSCNTGIQQRMRVRYARA</sequence>
<dbReference type="AlphaFoldDB" id="A0AAV1EGE3"/>
<reference evidence="3" key="1">
    <citation type="submission" date="2023-03" db="EMBL/GenBank/DDBJ databases">
        <authorList>
            <person name="Julca I."/>
        </authorList>
    </citation>
    <scope>NUCLEOTIDE SEQUENCE</scope>
</reference>
<gene>
    <name evidence="3" type="ORF">OLC1_LOCUS24470</name>
</gene>
<dbReference type="EMBL" id="OX459126">
    <property type="protein sequence ID" value="CAI9118652.1"/>
    <property type="molecule type" value="Genomic_DNA"/>
</dbReference>
<dbReference type="GO" id="GO:0008270">
    <property type="term" value="F:zinc ion binding"/>
    <property type="evidence" value="ECO:0007669"/>
    <property type="project" value="UniProtKB-KW"/>
</dbReference>
<dbReference type="PANTHER" id="PTHR46405">
    <property type="entry name" value="OS05G0141500 PROTEIN"/>
    <property type="match status" value="1"/>
</dbReference>
<organism evidence="3 4">
    <name type="scientific">Oldenlandia corymbosa var. corymbosa</name>
    <dbReference type="NCBI Taxonomy" id="529605"/>
    <lineage>
        <taxon>Eukaryota</taxon>
        <taxon>Viridiplantae</taxon>
        <taxon>Streptophyta</taxon>
        <taxon>Embryophyta</taxon>
        <taxon>Tracheophyta</taxon>
        <taxon>Spermatophyta</taxon>
        <taxon>Magnoliopsida</taxon>
        <taxon>eudicotyledons</taxon>
        <taxon>Gunneridae</taxon>
        <taxon>Pentapetalae</taxon>
        <taxon>asterids</taxon>
        <taxon>lamiids</taxon>
        <taxon>Gentianales</taxon>
        <taxon>Rubiaceae</taxon>
        <taxon>Rubioideae</taxon>
        <taxon>Spermacoceae</taxon>
        <taxon>Hedyotis-Oldenlandia complex</taxon>
        <taxon>Oldenlandia</taxon>
    </lineage>
</organism>
<dbReference type="Gene3D" id="3.30.40.10">
    <property type="entry name" value="Zinc/RING finger domain, C3HC4 (zinc finger)"/>
    <property type="match status" value="1"/>
</dbReference>
<dbReference type="InterPro" id="IPR013083">
    <property type="entry name" value="Znf_RING/FYVE/PHD"/>
</dbReference>
<dbReference type="InterPro" id="IPR046934">
    <property type="entry name" value="PIR2-like"/>
</dbReference>
<protein>
    <submittedName>
        <fullName evidence="3">OLC1v1020248C1</fullName>
    </submittedName>
</protein>
<proteinExistence type="predicted"/>
<evidence type="ECO:0000256" key="1">
    <source>
        <dbReference type="PROSITE-ProRule" id="PRU00175"/>
    </source>
</evidence>
<keyword evidence="1" id="KW-0479">Metal-binding</keyword>
<evidence type="ECO:0000313" key="4">
    <source>
        <dbReference type="Proteomes" id="UP001161247"/>
    </source>
</evidence>
<dbReference type="SUPFAM" id="SSF57850">
    <property type="entry name" value="RING/U-box"/>
    <property type="match status" value="1"/>
</dbReference>
<dbReference type="CDD" id="cd23128">
    <property type="entry name" value="RING-HC_MIP1-like"/>
    <property type="match status" value="1"/>
</dbReference>
<keyword evidence="4" id="KW-1185">Reference proteome</keyword>